<feature type="domain" description="SMP-30/Gluconolactonase/LRE-like region" evidence="4">
    <location>
        <begin position="15"/>
        <end position="256"/>
    </location>
</feature>
<dbReference type="OrthoDB" id="2633250at2"/>
<dbReference type="InterPro" id="IPR011042">
    <property type="entry name" value="6-blade_b-propeller_TolB-like"/>
</dbReference>
<feature type="binding site" evidence="3">
    <location>
        <position position="102"/>
    </location>
    <ligand>
        <name>substrate</name>
    </ligand>
</feature>
<accession>A0A437J497</accession>
<keyword evidence="6" id="KW-1185">Reference proteome</keyword>
<dbReference type="GO" id="GO:0005509">
    <property type="term" value="F:calcium ion binding"/>
    <property type="evidence" value="ECO:0007669"/>
    <property type="project" value="TreeGrafter"/>
</dbReference>
<dbReference type="GO" id="GO:0004341">
    <property type="term" value="F:gluconolactonase activity"/>
    <property type="evidence" value="ECO:0007669"/>
    <property type="project" value="TreeGrafter"/>
</dbReference>
<dbReference type="AlphaFoldDB" id="A0A437J497"/>
<feature type="active site" description="Proton donor/acceptor" evidence="2">
    <location>
        <position position="197"/>
    </location>
</feature>
<sequence length="291" mass="31312">MVIQPEPVLSLGAILGEGPVWVKRDQSLWFVDIKAWRIYCFDPATSAVRSWPTPEQIGWILPAKDGAFAVGLQSGIHRFDPATSTFELVHDPEPHLPGNRLNDATVDRDGRIWFGSMDDAENQDSGRIYRMELGHAVDMGVSPVCVLNGPAISPDGTLLYHVDTWKGLIWRSRIGQNGCLSETRVFAEIETGAGFPDGPVVDAEGCLWVGLFGGWGVRRYDPDGAMIGQIAFPVANITKIAFGGSDLSTAFATTARKGLSEAELQAQSLAGDVFAFDAAVCGLPTAEAVLP</sequence>
<feature type="binding site" evidence="3">
    <location>
        <position position="100"/>
    </location>
    <ligand>
        <name>substrate</name>
    </ligand>
</feature>
<evidence type="ECO:0000313" key="6">
    <source>
        <dbReference type="Proteomes" id="UP000282977"/>
    </source>
</evidence>
<dbReference type="Proteomes" id="UP000282977">
    <property type="component" value="Unassembled WGS sequence"/>
</dbReference>
<dbReference type="Pfam" id="PF08450">
    <property type="entry name" value="SGL"/>
    <property type="match status" value="1"/>
</dbReference>
<gene>
    <name evidence="5" type="ORF">ENE74_15500</name>
</gene>
<evidence type="ECO:0000259" key="4">
    <source>
        <dbReference type="Pfam" id="PF08450"/>
    </source>
</evidence>
<comment type="similarity">
    <text evidence="1">Belongs to the SMP-30/CGR1 family.</text>
</comment>
<evidence type="ECO:0000256" key="1">
    <source>
        <dbReference type="ARBA" id="ARBA00008853"/>
    </source>
</evidence>
<feature type="binding site" evidence="3">
    <location>
        <position position="148"/>
    </location>
    <ligand>
        <name>a divalent metal cation</name>
        <dbReference type="ChEBI" id="CHEBI:60240"/>
    </ligand>
</feature>
<evidence type="ECO:0000313" key="5">
    <source>
        <dbReference type="EMBL" id="RVT39445.1"/>
    </source>
</evidence>
<evidence type="ECO:0000256" key="3">
    <source>
        <dbReference type="PIRSR" id="PIRSR605511-2"/>
    </source>
</evidence>
<dbReference type="Gene3D" id="2.120.10.30">
    <property type="entry name" value="TolB, C-terminal domain"/>
    <property type="match status" value="1"/>
</dbReference>
<protein>
    <submittedName>
        <fullName evidence="5">SMP-30/gluconolactonase/LRE family protein</fullName>
    </submittedName>
</protein>
<dbReference type="PRINTS" id="PR01790">
    <property type="entry name" value="SMP30FAMILY"/>
</dbReference>
<dbReference type="GO" id="GO:0019853">
    <property type="term" value="P:L-ascorbic acid biosynthetic process"/>
    <property type="evidence" value="ECO:0007669"/>
    <property type="project" value="TreeGrafter"/>
</dbReference>
<feature type="binding site" evidence="3">
    <location>
        <position position="17"/>
    </location>
    <ligand>
        <name>a divalent metal cation</name>
        <dbReference type="ChEBI" id="CHEBI:60240"/>
    </ligand>
</feature>
<dbReference type="InterPro" id="IPR005511">
    <property type="entry name" value="SMP-30"/>
</dbReference>
<dbReference type="SUPFAM" id="SSF63829">
    <property type="entry name" value="Calcium-dependent phosphotriesterase"/>
    <property type="match status" value="1"/>
</dbReference>
<dbReference type="PANTHER" id="PTHR10907:SF47">
    <property type="entry name" value="REGUCALCIN"/>
    <property type="match status" value="1"/>
</dbReference>
<name>A0A437J497_9SPHN</name>
<comment type="cofactor">
    <cofactor evidence="3">
        <name>Zn(2+)</name>
        <dbReference type="ChEBI" id="CHEBI:29105"/>
    </cofactor>
    <text evidence="3">Binds 1 divalent metal cation per subunit.</text>
</comment>
<comment type="caution">
    <text evidence="5">The sequence shown here is derived from an EMBL/GenBank/DDBJ whole genome shotgun (WGS) entry which is preliminary data.</text>
</comment>
<organism evidence="5 6">
    <name type="scientific">Sphingobium algorifonticola</name>
    <dbReference type="NCBI Taxonomy" id="2008318"/>
    <lineage>
        <taxon>Bacteria</taxon>
        <taxon>Pseudomonadati</taxon>
        <taxon>Pseudomonadota</taxon>
        <taxon>Alphaproteobacteria</taxon>
        <taxon>Sphingomonadales</taxon>
        <taxon>Sphingomonadaceae</taxon>
        <taxon>Sphingobium</taxon>
    </lineage>
</organism>
<keyword evidence="3" id="KW-0479">Metal-binding</keyword>
<feature type="binding site" evidence="3">
    <location>
        <position position="197"/>
    </location>
    <ligand>
        <name>a divalent metal cation</name>
        <dbReference type="ChEBI" id="CHEBI:60240"/>
    </ligand>
</feature>
<keyword evidence="3" id="KW-0862">Zinc</keyword>
<evidence type="ECO:0000256" key="2">
    <source>
        <dbReference type="PIRSR" id="PIRSR605511-1"/>
    </source>
</evidence>
<dbReference type="EMBL" id="RZUL01000007">
    <property type="protein sequence ID" value="RVT39445.1"/>
    <property type="molecule type" value="Genomic_DNA"/>
</dbReference>
<proteinExistence type="inferred from homology"/>
<reference evidence="5 6" key="1">
    <citation type="submission" date="2019-01" db="EMBL/GenBank/DDBJ databases">
        <authorList>
            <person name="Chen W.-M."/>
        </authorList>
    </citation>
    <scope>NUCLEOTIDE SEQUENCE [LARGE SCALE GENOMIC DNA]</scope>
    <source>
        <strain evidence="5 6">TLA-22</strain>
    </source>
</reference>
<dbReference type="RefSeq" id="WP_127691809.1">
    <property type="nucleotide sequence ID" value="NZ_RZUL01000007.1"/>
</dbReference>
<dbReference type="PANTHER" id="PTHR10907">
    <property type="entry name" value="REGUCALCIN"/>
    <property type="match status" value="1"/>
</dbReference>
<dbReference type="InterPro" id="IPR013658">
    <property type="entry name" value="SGL"/>
</dbReference>